<accession>B1FQ25</accession>
<evidence type="ECO:0000256" key="1">
    <source>
        <dbReference type="SAM" id="MobiDB-lite"/>
    </source>
</evidence>
<protein>
    <submittedName>
        <fullName evidence="2">Uncharacterized protein</fullName>
    </submittedName>
</protein>
<gene>
    <name evidence="2" type="ORF">BamIOP4010DRAFT_6136</name>
</gene>
<feature type="region of interest" description="Disordered" evidence="1">
    <location>
        <begin position="63"/>
        <end position="87"/>
    </location>
</feature>
<evidence type="ECO:0000313" key="2">
    <source>
        <dbReference type="EMBL" id="EDT00345.1"/>
    </source>
</evidence>
<name>B1FQ25_9BURK</name>
<organism evidence="2 3">
    <name type="scientific">Burkholderia ambifaria IOP40-10</name>
    <dbReference type="NCBI Taxonomy" id="396596"/>
    <lineage>
        <taxon>Bacteria</taxon>
        <taxon>Pseudomonadati</taxon>
        <taxon>Pseudomonadota</taxon>
        <taxon>Betaproteobacteria</taxon>
        <taxon>Burkholderiales</taxon>
        <taxon>Burkholderiaceae</taxon>
        <taxon>Burkholderia</taxon>
        <taxon>Burkholderia cepacia complex</taxon>
    </lineage>
</organism>
<dbReference type="Proteomes" id="UP000005463">
    <property type="component" value="Unassembled WGS sequence"/>
</dbReference>
<reference evidence="2 3" key="1">
    <citation type="submission" date="2008-03" db="EMBL/GenBank/DDBJ databases">
        <title>Sequencing of the draft genome and assembly of Burkholderia ambifaria IOP40-10.</title>
        <authorList>
            <consortium name="US DOE Joint Genome Institute (JGI-PGF)"/>
            <person name="Copeland A."/>
            <person name="Lucas S."/>
            <person name="Lapidus A."/>
            <person name="Glavina del Rio T."/>
            <person name="Dalin E."/>
            <person name="Tice H."/>
            <person name="Bruce D."/>
            <person name="Goodwin L."/>
            <person name="Pitluck S."/>
            <person name="Larimer F."/>
            <person name="Land M.L."/>
            <person name="Hauser L."/>
            <person name="Tiedje J."/>
            <person name="Richardson P."/>
        </authorList>
    </citation>
    <scope>NUCLEOTIDE SEQUENCE [LARGE SCALE GENOMIC DNA]</scope>
    <source>
        <strain evidence="2 3">IOP40-10</strain>
    </source>
</reference>
<sequence>MFVPVSVVVAAPSFTSAPAPVIAPLSPSALLPPSVSVALVPRSIALATDRLVVVSSVAAPPTLSAPVPSAAPLPSTRPPAFSVVPPV</sequence>
<dbReference type="AlphaFoldDB" id="B1FQ25"/>
<evidence type="ECO:0000313" key="3">
    <source>
        <dbReference type="Proteomes" id="UP000005463"/>
    </source>
</evidence>
<proteinExistence type="predicted"/>
<comment type="caution">
    <text evidence="2">The sequence shown here is derived from an EMBL/GenBank/DDBJ whole genome shotgun (WGS) entry which is preliminary data.</text>
</comment>
<dbReference type="EMBL" id="ABLC01000300">
    <property type="protein sequence ID" value="EDT00345.1"/>
    <property type="molecule type" value="Genomic_DNA"/>
</dbReference>